<feature type="signal peptide" evidence="2">
    <location>
        <begin position="1"/>
        <end position="19"/>
    </location>
</feature>
<feature type="compositionally biased region" description="Low complexity" evidence="1">
    <location>
        <begin position="33"/>
        <end position="47"/>
    </location>
</feature>
<keyword evidence="2" id="KW-0732">Signal</keyword>
<reference evidence="3 4" key="1">
    <citation type="submission" date="2010-04" db="EMBL/GenBank/DDBJ databases">
        <authorList>
            <person name="Muzny D."/>
            <person name="Qin X."/>
            <person name="Deng J."/>
            <person name="Jiang H."/>
            <person name="Liu Y."/>
            <person name="Qu J."/>
            <person name="Song X.-Z."/>
            <person name="Zhang L."/>
            <person name="Thornton R."/>
            <person name="Coyle M."/>
            <person name="Francisco L."/>
            <person name="Jackson L."/>
            <person name="Javaid M."/>
            <person name="Korchina V."/>
            <person name="Kovar C."/>
            <person name="Mata R."/>
            <person name="Mathew T."/>
            <person name="Ngo R."/>
            <person name="Nguyen L."/>
            <person name="Nguyen N."/>
            <person name="Okwuonu G."/>
            <person name="Ongeri F."/>
            <person name="Pham C."/>
            <person name="Simmons D."/>
            <person name="Wilczek-Boney K."/>
            <person name="Hale W."/>
            <person name="Jakkamsetti A."/>
            <person name="Pham P."/>
            <person name="Ruth R."/>
            <person name="San Lucas F."/>
            <person name="Warren J."/>
            <person name="Zhang J."/>
            <person name="Zhao Z."/>
            <person name="Zhou C."/>
            <person name="Zhu D."/>
            <person name="Lee S."/>
            <person name="Bess C."/>
            <person name="Blankenburg K."/>
            <person name="Forbes L."/>
            <person name="Fu Q."/>
            <person name="Gubbala S."/>
            <person name="Hirani K."/>
            <person name="Jayaseelan J.C."/>
            <person name="Lara F."/>
            <person name="Munidasa M."/>
            <person name="Palculict T."/>
            <person name="Patil S."/>
            <person name="Pu L.-L."/>
            <person name="Saada N."/>
            <person name="Tang L."/>
            <person name="Weissenberger G."/>
            <person name="Zhu Y."/>
            <person name="Hemphill L."/>
            <person name="Shang Y."/>
            <person name="Youmans B."/>
            <person name="Ayvaz T."/>
            <person name="Ross M."/>
            <person name="Santibanez J."/>
            <person name="Aqrawi P."/>
            <person name="Gross S."/>
            <person name="Joshi V."/>
            <person name="Fowler G."/>
            <person name="Nazareth L."/>
            <person name="Reid J."/>
            <person name="Worley K."/>
            <person name="Petrosino J."/>
            <person name="Highlander S."/>
            <person name="Gibbs R."/>
        </authorList>
    </citation>
    <scope>NUCLEOTIDE SEQUENCE [LARGE SCALE GENOMIC DNA]</scope>
    <source>
        <strain evidence="3 4">ATCC BAA-614</strain>
    </source>
</reference>
<comment type="caution">
    <text evidence="3">The sequence shown here is derived from an EMBL/GenBank/DDBJ whole genome shotgun (WGS) entry which is preliminary data.</text>
</comment>
<evidence type="ECO:0000256" key="2">
    <source>
        <dbReference type="SAM" id="SignalP"/>
    </source>
</evidence>
<dbReference type="Proteomes" id="UP000003653">
    <property type="component" value="Unassembled WGS sequence"/>
</dbReference>
<dbReference type="Gene3D" id="2.40.10.10">
    <property type="entry name" value="Trypsin-like serine proteases"/>
    <property type="match status" value="2"/>
</dbReference>
<keyword evidence="4" id="KW-1185">Reference proteome</keyword>
<dbReference type="AlphaFoldDB" id="D5PJM9"/>
<evidence type="ECO:0000313" key="4">
    <source>
        <dbReference type="Proteomes" id="UP000003653"/>
    </source>
</evidence>
<evidence type="ECO:0008006" key="5">
    <source>
        <dbReference type="Google" id="ProtNLM"/>
    </source>
</evidence>
<feature type="region of interest" description="Disordered" evidence="1">
    <location>
        <begin position="24"/>
        <end position="61"/>
    </location>
</feature>
<proteinExistence type="predicted"/>
<dbReference type="PROSITE" id="PS00134">
    <property type="entry name" value="TRYPSIN_HIS"/>
    <property type="match status" value="1"/>
</dbReference>
<dbReference type="SUPFAM" id="SSF50494">
    <property type="entry name" value="Trypsin-like serine proteases"/>
    <property type="match status" value="1"/>
</dbReference>
<feature type="chain" id="PRO_5039470214" description="Trypsin" evidence="2">
    <location>
        <begin position="20"/>
        <end position="280"/>
    </location>
</feature>
<dbReference type="RefSeq" id="WP_007171567.1">
    <property type="nucleotide sequence ID" value="NZ_GG770558.1"/>
</dbReference>
<dbReference type="eggNOG" id="COG3591">
    <property type="taxonomic scope" value="Bacteria"/>
</dbReference>
<dbReference type="InterPro" id="IPR043504">
    <property type="entry name" value="Peptidase_S1_PA_chymotrypsin"/>
</dbReference>
<sequence length="280" mass="27908">MMKTMRVPIVMLCLVVAVATSVTSCKRPPGDHASAPPAAAPPRSSAPVQRLGQPQPKAVAAPVDPDKRVGAIFIDGGPLHVCTGSVVHSTGGNLMMTAAHCLAGAAKITFVPGFSGDAPPAPGDVWTADAVYLDPRWTASKDPTADYAVARLRNDAGGSIESHAGLALTLGTTPPPGSHVTVMGYPAGVGGAPIGCQASTSLTEAGFPSFPCEGLVDGTSGAPWVSGTTLTGVIGGFERGGCAANVSYSAPFDAQTAKLLARADAGGPGDPVPGELDDSC</sequence>
<dbReference type="InterPro" id="IPR018114">
    <property type="entry name" value="TRYPSIN_HIS"/>
</dbReference>
<gene>
    <name evidence="3" type="ORF">HMPREF0591_6373</name>
</gene>
<dbReference type="PROSITE" id="PS51257">
    <property type="entry name" value="PROKAR_LIPOPROTEIN"/>
    <property type="match status" value="1"/>
</dbReference>
<dbReference type="Pfam" id="PF13365">
    <property type="entry name" value="Trypsin_2"/>
    <property type="match status" value="1"/>
</dbReference>
<dbReference type="EMBL" id="ADNV01000400">
    <property type="protein sequence ID" value="EFG73722.1"/>
    <property type="molecule type" value="Genomic_DNA"/>
</dbReference>
<accession>D5PJM9</accession>
<dbReference type="InterPro" id="IPR009003">
    <property type="entry name" value="Peptidase_S1_PA"/>
</dbReference>
<protein>
    <recommendedName>
        <fullName evidence="5">Trypsin</fullName>
    </recommendedName>
</protein>
<dbReference type="HOGENOM" id="CLU_050832_1_1_11"/>
<evidence type="ECO:0000256" key="1">
    <source>
        <dbReference type="SAM" id="MobiDB-lite"/>
    </source>
</evidence>
<dbReference type="GO" id="GO:0004252">
    <property type="term" value="F:serine-type endopeptidase activity"/>
    <property type="evidence" value="ECO:0007669"/>
    <property type="project" value="InterPro"/>
</dbReference>
<evidence type="ECO:0000313" key="3">
    <source>
        <dbReference type="EMBL" id="EFG73722.1"/>
    </source>
</evidence>
<name>D5PJM9_9MYCO</name>
<dbReference type="GO" id="GO:0006508">
    <property type="term" value="P:proteolysis"/>
    <property type="evidence" value="ECO:0007669"/>
    <property type="project" value="InterPro"/>
</dbReference>
<organism evidence="3 4">
    <name type="scientific">Mycobacterium parascrofulaceum ATCC BAA-614</name>
    <dbReference type="NCBI Taxonomy" id="525368"/>
    <lineage>
        <taxon>Bacteria</taxon>
        <taxon>Bacillati</taxon>
        <taxon>Actinomycetota</taxon>
        <taxon>Actinomycetes</taxon>
        <taxon>Mycobacteriales</taxon>
        <taxon>Mycobacteriaceae</taxon>
        <taxon>Mycobacterium</taxon>
        <taxon>Mycobacterium simiae complex</taxon>
    </lineage>
</organism>